<reference evidence="1" key="1">
    <citation type="submission" date="2020-08" db="EMBL/GenBank/DDBJ databases">
        <authorList>
            <person name="Shumante A."/>
            <person name="Zimin A.V."/>
            <person name="Puiu D."/>
            <person name="Salzberg S.L."/>
        </authorList>
    </citation>
    <scope>NUCLEOTIDE SEQUENCE</scope>
    <source>
        <strain evidence="1">WC2-LM</strain>
        <tissue evidence="1">Liver</tissue>
    </source>
</reference>
<sequence>MWPFLSLAVPLEQALPPQMVLGKRLQPVATRSRGRGGQRLAELEPVNSVSPDLRAEPGFVALPVISPSSKSAELLVFVKSACHSTSCRRSMHLCRLTCDIKREGTITNLTLSTACTGKSCLGPSAPRRPPPQQSQLSILASVLLCGVPALCSPQWACTFATHEREVRAHQPPFWCLLRRTLGSPPDILSQTL</sequence>
<evidence type="ECO:0000313" key="1">
    <source>
        <dbReference type="EMBL" id="KAF7480566.1"/>
    </source>
</evidence>
<dbReference type="EMBL" id="WJEC01000894">
    <property type="protein sequence ID" value="KAF7480566.1"/>
    <property type="molecule type" value="Genomic_DNA"/>
</dbReference>
<evidence type="ECO:0000313" key="2">
    <source>
        <dbReference type="Proteomes" id="UP000662637"/>
    </source>
</evidence>
<accession>A0A834QLQ0</accession>
<comment type="caution">
    <text evidence="1">The sequence shown here is derived from an EMBL/GenBank/DDBJ whole genome shotgun (WGS) entry which is preliminary data.</text>
</comment>
<proteinExistence type="predicted"/>
<name>A0A834QLQ0_MARMO</name>
<gene>
    <name evidence="1" type="ORF">GHT09_008263</name>
</gene>
<dbReference type="AlphaFoldDB" id="A0A834QLQ0"/>
<protein>
    <submittedName>
        <fullName evidence="1">Uncharacterized protein</fullName>
    </submittedName>
</protein>
<dbReference type="Proteomes" id="UP000662637">
    <property type="component" value="Unassembled WGS sequence"/>
</dbReference>
<organism evidence="1 2">
    <name type="scientific">Marmota monax</name>
    <name type="common">Woodchuck</name>
    <dbReference type="NCBI Taxonomy" id="9995"/>
    <lineage>
        <taxon>Eukaryota</taxon>
        <taxon>Metazoa</taxon>
        <taxon>Chordata</taxon>
        <taxon>Craniata</taxon>
        <taxon>Vertebrata</taxon>
        <taxon>Euteleostomi</taxon>
        <taxon>Mammalia</taxon>
        <taxon>Eutheria</taxon>
        <taxon>Euarchontoglires</taxon>
        <taxon>Glires</taxon>
        <taxon>Rodentia</taxon>
        <taxon>Sciuromorpha</taxon>
        <taxon>Sciuridae</taxon>
        <taxon>Xerinae</taxon>
        <taxon>Marmotini</taxon>
        <taxon>Marmota</taxon>
    </lineage>
</organism>